<reference evidence="2 3" key="1">
    <citation type="submission" date="2018-06" db="EMBL/GenBank/DDBJ databases">
        <title>Whole genome sequencing of a novel hydrocarbon degrading bacterial strain, PW21 isolated from oil contaminated produced water sample.</title>
        <authorList>
            <person name="Nagkirti P."/>
            <person name="Shaikh A."/>
            <person name="Gowdaman V."/>
            <person name="Engineer A.E."/>
            <person name="Dagar S."/>
            <person name="Dhakephalkar P.K."/>
        </authorList>
    </citation>
    <scope>NUCLEOTIDE SEQUENCE [LARGE SCALE GENOMIC DNA]</scope>
    <source>
        <strain evidence="2 3">PW21</strain>
    </source>
</reference>
<dbReference type="NCBIfam" id="NF038083">
    <property type="entry name" value="CU044_5270_fam"/>
    <property type="match status" value="1"/>
</dbReference>
<keyword evidence="1" id="KW-1133">Transmembrane helix</keyword>
<accession>A0A2W5WPM9</accession>
<evidence type="ECO:0000256" key="1">
    <source>
        <dbReference type="SAM" id="Phobius"/>
    </source>
</evidence>
<keyword evidence="3" id="KW-1185">Reference proteome</keyword>
<name>A0A2W5WPM9_9MICO</name>
<feature type="transmembrane region" description="Helical" evidence="1">
    <location>
        <begin position="60"/>
        <end position="79"/>
    </location>
</feature>
<keyword evidence="1" id="KW-0812">Transmembrane</keyword>
<evidence type="ECO:0000313" key="3">
    <source>
        <dbReference type="Proteomes" id="UP000248783"/>
    </source>
</evidence>
<sequence>MNRLMNDPVLKQLAELDPAPVRPLTRTQELRADALLHRIMTGPRRPARAPRQASRIGRRAAAAGLTVLAAIGATVFATMPASAERVLLEAAENAARQPAVTSEYWYVRSQVKDPQTIPYQREIWRSKERSVLRDEQSAAFRAAQEGKEALDPELVRVEEITNQDGVVPPFGDGVSVTWEQLERLPTDPVRLKQWLTDNLPESGHGKDWALWEATASLLQESPASPELRRALWEVAASIPGIELLGKTTDSASRTVTAVEADFSDQGLERFVLMLNPGDGTLLETRIFDADGTLLYRATVLEWGPQNTAPELEEPLCGTATSSHASC</sequence>
<dbReference type="AlphaFoldDB" id="A0A2W5WPM9"/>
<dbReference type="Proteomes" id="UP000248783">
    <property type="component" value="Unassembled WGS sequence"/>
</dbReference>
<proteinExistence type="predicted"/>
<gene>
    <name evidence="2" type="ORF">DNL40_08945</name>
</gene>
<protein>
    <submittedName>
        <fullName evidence="2">Uncharacterized protein</fullName>
    </submittedName>
</protein>
<comment type="caution">
    <text evidence="2">The sequence shown here is derived from an EMBL/GenBank/DDBJ whole genome shotgun (WGS) entry which is preliminary data.</text>
</comment>
<dbReference type="RefSeq" id="WP_111250913.1">
    <property type="nucleotide sequence ID" value="NZ_QKWH01000005.1"/>
</dbReference>
<dbReference type="InterPro" id="IPR047789">
    <property type="entry name" value="CU044_5270-like"/>
</dbReference>
<evidence type="ECO:0000313" key="2">
    <source>
        <dbReference type="EMBL" id="PZR53120.1"/>
    </source>
</evidence>
<dbReference type="EMBL" id="QKWH01000005">
    <property type="protein sequence ID" value="PZR53120.1"/>
    <property type="molecule type" value="Genomic_DNA"/>
</dbReference>
<organism evidence="2 3">
    <name type="scientific">Xylanimonas oleitrophica</name>
    <dbReference type="NCBI Taxonomy" id="2607479"/>
    <lineage>
        <taxon>Bacteria</taxon>
        <taxon>Bacillati</taxon>
        <taxon>Actinomycetota</taxon>
        <taxon>Actinomycetes</taxon>
        <taxon>Micrococcales</taxon>
        <taxon>Promicromonosporaceae</taxon>
        <taxon>Xylanimonas</taxon>
    </lineage>
</organism>
<keyword evidence="1" id="KW-0472">Membrane</keyword>